<dbReference type="AlphaFoldDB" id="A0A6C0HDT0"/>
<reference evidence="1" key="1">
    <citation type="journal article" date="2020" name="Nature">
        <title>Giant virus diversity and host interactions through global metagenomics.</title>
        <authorList>
            <person name="Schulz F."/>
            <person name="Roux S."/>
            <person name="Paez-Espino D."/>
            <person name="Jungbluth S."/>
            <person name="Walsh D.A."/>
            <person name="Denef V.J."/>
            <person name="McMahon K.D."/>
            <person name="Konstantinidis K.T."/>
            <person name="Eloe-Fadrosh E.A."/>
            <person name="Kyrpides N.C."/>
            <person name="Woyke T."/>
        </authorList>
    </citation>
    <scope>NUCLEOTIDE SEQUENCE</scope>
    <source>
        <strain evidence="1">GVMAG-M-3300023179-91</strain>
    </source>
</reference>
<evidence type="ECO:0000313" key="1">
    <source>
        <dbReference type="EMBL" id="QHT78163.1"/>
    </source>
</evidence>
<protein>
    <submittedName>
        <fullName evidence="1">Uncharacterized protein</fullName>
    </submittedName>
</protein>
<organism evidence="1">
    <name type="scientific">viral metagenome</name>
    <dbReference type="NCBI Taxonomy" id="1070528"/>
    <lineage>
        <taxon>unclassified sequences</taxon>
        <taxon>metagenomes</taxon>
        <taxon>organismal metagenomes</taxon>
    </lineage>
</organism>
<sequence length="206" mass="23159">MYFIILILIAFLVGLYVYGSPKLQESMTNNNGQVRCPNILVQKGIKYYLYNSKVAKVPGVNPIEFQNLEDYVEFIDWQRSQGIRCPVLYLQHSYDAQGNSVYKVRPSATDLQGGLPPALPYANPNPTLLMDAARNDQPYNQNTAPGYDPSSQYVGATTPLDIMNQQEENLLFSPNPMDDNWAGQEYTQALVDGGYYKGNEVNIFVP</sequence>
<proteinExistence type="predicted"/>
<dbReference type="EMBL" id="MN739929">
    <property type="protein sequence ID" value="QHT78163.1"/>
    <property type="molecule type" value="Genomic_DNA"/>
</dbReference>
<accession>A0A6C0HDT0</accession>
<name>A0A6C0HDT0_9ZZZZ</name>